<dbReference type="Gene3D" id="3.40.630.30">
    <property type="match status" value="1"/>
</dbReference>
<dbReference type="SUPFAM" id="SSF55729">
    <property type="entry name" value="Acyl-CoA N-acyltransferases (Nat)"/>
    <property type="match status" value="1"/>
</dbReference>
<dbReference type="Proteomes" id="UP000316626">
    <property type="component" value="Unassembled WGS sequence"/>
</dbReference>
<dbReference type="RefSeq" id="WP_142643392.1">
    <property type="nucleotide sequence ID" value="NZ_VDGI01000018.1"/>
</dbReference>
<dbReference type="PROSITE" id="PS51186">
    <property type="entry name" value="GNAT"/>
    <property type="match status" value="1"/>
</dbReference>
<evidence type="ECO:0000313" key="3">
    <source>
        <dbReference type="Proteomes" id="UP000316626"/>
    </source>
</evidence>
<proteinExistence type="predicted"/>
<comment type="caution">
    <text evidence="2">The sequence shown here is derived from an EMBL/GenBank/DDBJ whole genome shotgun (WGS) entry which is preliminary data.</text>
</comment>
<dbReference type="AlphaFoldDB" id="A0A544TN86"/>
<name>A0A544TN86_9BACI</name>
<dbReference type="GO" id="GO:0016747">
    <property type="term" value="F:acyltransferase activity, transferring groups other than amino-acyl groups"/>
    <property type="evidence" value="ECO:0007669"/>
    <property type="project" value="InterPro"/>
</dbReference>
<keyword evidence="2" id="KW-0808">Transferase</keyword>
<evidence type="ECO:0000313" key="2">
    <source>
        <dbReference type="EMBL" id="TQR18900.1"/>
    </source>
</evidence>
<dbReference type="InterPro" id="IPR016181">
    <property type="entry name" value="Acyl_CoA_acyltransferase"/>
</dbReference>
<dbReference type="PANTHER" id="PTHR43792:SF1">
    <property type="entry name" value="N-ACETYLTRANSFERASE DOMAIN-CONTAINING PROTEIN"/>
    <property type="match status" value="1"/>
</dbReference>
<dbReference type="InterPro" id="IPR051531">
    <property type="entry name" value="N-acetyltransferase"/>
</dbReference>
<keyword evidence="3" id="KW-1185">Reference proteome</keyword>
<dbReference type="PANTHER" id="PTHR43792">
    <property type="entry name" value="GNAT FAMILY, PUTATIVE (AFU_ORTHOLOGUE AFUA_3G00765)-RELATED-RELATED"/>
    <property type="match status" value="1"/>
</dbReference>
<gene>
    <name evidence="2" type="ORF">FG384_14930</name>
</gene>
<reference evidence="2 3" key="1">
    <citation type="submission" date="2019-06" db="EMBL/GenBank/DDBJ databases">
        <title>Psychrobacillus vulpis sp. nov., a new species isolated from feces of a red fox that inhabits in The Tablas de Daimiel Natural Park, Albacete, Spain.</title>
        <authorList>
            <person name="Rodriguez M."/>
            <person name="Reina J.C."/>
            <person name="Bejar V."/>
            <person name="Llamas I."/>
        </authorList>
    </citation>
    <scope>NUCLEOTIDE SEQUENCE [LARGE SCALE GENOMIC DNA]</scope>
    <source>
        <strain evidence="2 3">Z8</strain>
    </source>
</reference>
<dbReference type="InterPro" id="IPR000182">
    <property type="entry name" value="GNAT_dom"/>
</dbReference>
<feature type="domain" description="N-acetyltransferase" evidence="1">
    <location>
        <begin position="8"/>
        <end position="168"/>
    </location>
</feature>
<protein>
    <submittedName>
        <fullName evidence="2">GNAT family N-acetyltransferase</fullName>
    </submittedName>
</protein>
<dbReference type="Pfam" id="PF13302">
    <property type="entry name" value="Acetyltransf_3"/>
    <property type="match status" value="1"/>
</dbReference>
<organism evidence="2 3">
    <name type="scientific">Psychrobacillus vulpis</name>
    <dbReference type="NCBI Taxonomy" id="2325572"/>
    <lineage>
        <taxon>Bacteria</taxon>
        <taxon>Bacillati</taxon>
        <taxon>Bacillota</taxon>
        <taxon>Bacilli</taxon>
        <taxon>Bacillales</taxon>
        <taxon>Bacillaceae</taxon>
        <taxon>Psychrobacillus</taxon>
    </lineage>
</organism>
<dbReference type="EMBL" id="VDGI01000018">
    <property type="protein sequence ID" value="TQR18900.1"/>
    <property type="molecule type" value="Genomic_DNA"/>
</dbReference>
<accession>A0A544TN86</accession>
<sequence length="168" mass="19456">MKFTSERLTYRLYDQADFDFLYSILSDPEMVRYIGNGNTRDVQETQLFLDWILSHYKSNEEYGLKLIVRKEDNIPIGHAGIVPQTINGKQQLEIGYWIAREYWGKGYASEAAKTFLNRGIKQLGITRFISLIQPDNQASRKVAIKNGMKLEEEIVLKGKDVCIYSFMS</sequence>
<evidence type="ECO:0000259" key="1">
    <source>
        <dbReference type="PROSITE" id="PS51186"/>
    </source>
</evidence>
<dbReference type="OrthoDB" id="9798081at2"/>